<evidence type="ECO:0000313" key="3">
    <source>
        <dbReference type="Proteomes" id="UP001247754"/>
    </source>
</evidence>
<proteinExistence type="predicted"/>
<accession>A0ABU1F2P1</accession>
<evidence type="ECO:0000256" key="1">
    <source>
        <dbReference type="SAM" id="Phobius"/>
    </source>
</evidence>
<dbReference type="EMBL" id="JAVKPH010000001">
    <property type="protein sequence ID" value="MDR5651131.1"/>
    <property type="molecule type" value="Genomic_DNA"/>
</dbReference>
<dbReference type="Proteomes" id="UP001247754">
    <property type="component" value="Unassembled WGS sequence"/>
</dbReference>
<keyword evidence="3" id="KW-1185">Reference proteome</keyword>
<feature type="transmembrane region" description="Helical" evidence="1">
    <location>
        <begin position="110"/>
        <end position="128"/>
    </location>
</feature>
<reference evidence="2 3" key="1">
    <citation type="submission" date="2023-09" db="EMBL/GenBank/DDBJ databases">
        <title>Xinfangfangia sedmenti sp. nov., isolated the sedment.</title>
        <authorList>
            <person name="Xu L."/>
        </authorList>
    </citation>
    <scope>NUCLEOTIDE SEQUENCE [LARGE SCALE GENOMIC DNA]</scope>
    <source>
        <strain evidence="2 3">LG-4</strain>
    </source>
</reference>
<name>A0ABU1F2P1_9RHOB</name>
<evidence type="ECO:0000313" key="2">
    <source>
        <dbReference type="EMBL" id="MDR5651131.1"/>
    </source>
</evidence>
<keyword evidence="1" id="KW-0812">Transmembrane</keyword>
<organism evidence="2 3">
    <name type="scientific">Ruixingdingia sedimenti</name>
    <dbReference type="NCBI Taxonomy" id="3073604"/>
    <lineage>
        <taxon>Bacteria</taxon>
        <taxon>Pseudomonadati</taxon>
        <taxon>Pseudomonadota</taxon>
        <taxon>Alphaproteobacteria</taxon>
        <taxon>Rhodobacterales</taxon>
        <taxon>Paracoccaceae</taxon>
        <taxon>Ruixingdingia</taxon>
    </lineage>
</organism>
<comment type="caution">
    <text evidence="2">The sequence shown here is derived from an EMBL/GenBank/DDBJ whole genome shotgun (WGS) entry which is preliminary data.</text>
</comment>
<gene>
    <name evidence="2" type="ORF">RGD00_00815</name>
</gene>
<keyword evidence="1" id="KW-0472">Membrane</keyword>
<keyword evidence="1" id="KW-1133">Transmembrane helix</keyword>
<sequence>MTALVKFARLEASGLWRAAPGQQRREVIVSLGEASLVLSDGRTETALSHWSLPAVRRVNPGALPALYSPSPEGEAESETVEIEDADMIAAIETVRSAIDTRKPHPGRLRWGIFGGTLAVVLALGIFWLPGALVSHTAGVVPMAKRIEIGRLALDDVARFSGAPCTSRRGNAALVRLAERLFGNDGTRIVVLREGLAGAAHLPGRIILIGRPLVEAHDAPEVAAGHILAERLAAEARDPLIPALRWAGLRASFRLLTTGNLPEGAMTGYGERVLTRPAPPPEDMEPLLARFITAHVASTPYALVLDPGGESTLPLIEADPQKRGQATAILPDEDWISLQSICAG</sequence>
<protein>
    <submittedName>
        <fullName evidence="2">Uncharacterized protein</fullName>
    </submittedName>
</protein>
<dbReference type="RefSeq" id="WP_310455183.1">
    <property type="nucleotide sequence ID" value="NZ_JAVKPH010000001.1"/>
</dbReference>